<dbReference type="AlphaFoldDB" id="A0A8J8AZ30"/>
<keyword evidence="5 12" id="KW-0732">Signal</keyword>
<name>A0A8J8AZ30_9GAMM</name>
<dbReference type="InterPro" id="IPR000531">
    <property type="entry name" value="Beta-barrel_TonB"/>
</dbReference>
<organism evidence="15">
    <name type="scientific">Coralloluteibacterium stylophorae</name>
    <dbReference type="NCBI Taxonomy" id="1776034"/>
    <lineage>
        <taxon>Bacteria</taxon>
        <taxon>Pseudomonadati</taxon>
        <taxon>Pseudomonadota</taxon>
        <taxon>Gammaproteobacteria</taxon>
        <taxon>Lysobacterales</taxon>
        <taxon>Lysobacteraceae</taxon>
        <taxon>Coralloluteibacterium</taxon>
    </lineage>
</organism>
<proteinExistence type="inferred from homology"/>
<dbReference type="GO" id="GO:0006811">
    <property type="term" value="P:monoatomic ion transport"/>
    <property type="evidence" value="ECO:0007669"/>
    <property type="project" value="UniProtKB-KW"/>
</dbReference>
<dbReference type="SUPFAM" id="SSF56935">
    <property type="entry name" value="Porins"/>
    <property type="match status" value="1"/>
</dbReference>
<reference evidence="15" key="1">
    <citation type="submission" date="2021-04" db="EMBL/GenBank/DDBJ databases">
        <authorList>
            <person name="Karlyshev A.V."/>
        </authorList>
    </citation>
    <scope>NUCLEOTIDE SEQUENCE</scope>
    <source>
        <strain evidence="15">LMG 29479</strain>
    </source>
</reference>
<dbReference type="InterPro" id="IPR036942">
    <property type="entry name" value="Beta-barrel_TonB_sf"/>
</dbReference>
<dbReference type="RefSeq" id="WP_211927574.1">
    <property type="nucleotide sequence ID" value="NZ_JBHRTJ010000010.1"/>
</dbReference>
<dbReference type="InterPro" id="IPR039426">
    <property type="entry name" value="TonB-dep_rcpt-like"/>
</dbReference>
<evidence type="ECO:0000256" key="8">
    <source>
        <dbReference type="ARBA" id="ARBA00023136"/>
    </source>
</evidence>
<dbReference type="PROSITE" id="PS52016">
    <property type="entry name" value="TONB_DEPENDENT_REC_3"/>
    <property type="match status" value="1"/>
</dbReference>
<evidence type="ECO:0000256" key="9">
    <source>
        <dbReference type="ARBA" id="ARBA00023237"/>
    </source>
</evidence>
<comment type="subcellular location">
    <subcellularLocation>
        <location evidence="1 10">Cell outer membrane</location>
        <topology evidence="1 10">Multi-pass membrane protein</topology>
    </subcellularLocation>
</comment>
<dbReference type="Gene3D" id="2.40.170.20">
    <property type="entry name" value="TonB-dependent receptor, beta-barrel domain"/>
    <property type="match status" value="1"/>
</dbReference>
<dbReference type="PANTHER" id="PTHR30069">
    <property type="entry name" value="TONB-DEPENDENT OUTER MEMBRANE RECEPTOR"/>
    <property type="match status" value="1"/>
</dbReference>
<dbReference type="PANTHER" id="PTHR30069:SF53">
    <property type="entry name" value="COLICIN I RECEPTOR-RELATED"/>
    <property type="match status" value="1"/>
</dbReference>
<feature type="domain" description="TonB-dependent receptor-like beta-barrel" evidence="13">
    <location>
        <begin position="207"/>
        <end position="576"/>
    </location>
</feature>
<dbReference type="GO" id="GO:0009279">
    <property type="term" value="C:cell outer membrane"/>
    <property type="evidence" value="ECO:0007669"/>
    <property type="project" value="UniProtKB-SubCell"/>
</dbReference>
<keyword evidence="6" id="KW-0406">Ion transport</keyword>
<keyword evidence="4 10" id="KW-0812">Transmembrane</keyword>
<keyword evidence="2 10" id="KW-0813">Transport</keyword>
<dbReference type="EMBL" id="JAGQFT010000162">
    <property type="protein sequence ID" value="MBR0563675.1"/>
    <property type="molecule type" value="Genomic_DNA"/>
</dbReference>
<evidence type="ECO:0000256" key="7">
    <source>
        <dbReference type="ARBA" id="ARBA00023077"/>
    </source>
</evidence>
<feature type="domain" description="TonB-dependent receptor plug" evidence="14">
    <location>
        <begin position="45"/>
        <end position="150"/>
    </location>
</feature>
<evidence type="ECO:0000256" key="12">
    <source>
        <dbReference type="SAM" id="SignalP"/>
    </source>
</evidence>
<protein>
    <submittedName>
        <fullName evidence="15">TonB-dependent receptor</fullName>
    </submittedName>
</protein>
<comment type="caution">
    <text evidence="15">The sequence shown here is derived from an EMBL/GenBank/DDBJ whole genome shotgun (WGS) entry which is preliminary data.</text>
</comment>
<evidence type="ECO:0000256" key="6">
    <source>
        <dbReference type="ARBA" id="ARBA00023065"/>
    </source>
</evidence>
<evidence type="ECO:0000256" key="10">
    <source>
        <dbReference type="PROSITE-ProRule" id="PRU01360"/>
    </source>
</evidence>
<feature type="chain" id="PRO_5035305565" evidence="12">
    <location>
        <begin position="25"/>
        <end position="607"/>
    </location>
</feature>
<comment type="similarity">
    <text evidence="10 11">Belongs to the TonB-dependent receptor family.</text>
</comment>
<keyword evidence="15" id="KW-0675">Receptor</keyword>
<dbReference type="Pfam" id="PF00593">
    <property type="entry name" value="TonB_dep_Rec_b-barrel"/>
    <property type="match status" value="1"/>
</dbReference>
<gene>
    <name evidence="15" type="ORF">KB893_14305</name>
</gene>
<feature type="signal peptide" evidence="12">
    <location>
        <begin position="1"/>
        <end position="24"/>
    </location>
</feature>
<keyword evidence="3 10" id="KW-1134">Transmembrane beta strand</keyword>
<keyword evidence="9 10" id="KW-0998">Cell outer membrane</keyword>
<dbReference type="InterPro" id="IPR037066">
    <property type="entry name" value="Plug_dom_sf"/>
</dbReference>
<sequence length="607" mass="64717">MSLRHPPRPALLVLACTLALPAAAQDAHELDRIVVTAARRAQTVDEALASVTVLDRAAIEASQAPDLIDLLGRQVGVDVARTGGPGSASSVFLRGGNSNHVLVLVDGVRVASTNQGGFDFANLPLGQIERIEIVRGPRAALWGSDAIGGVIHVFTRDPATPFAEARAGSWGRRGATAGVGIDGVRGAFGVVAGVDRLDGFSATTPDYAFGHDPDDDGYHNRNLSLHARTALGDSHALVAHALATEGDVEFDDGRTETGTRTGGVTLAGELGGAWSHSLALGHTREDVDTPVYGSRFESRRDSADWIHTLELDARNTLNLGLAWQRERGTSLDAFSGALFDRSRSNRAGFAAWTGHFGAHTFDLAARHDDNGQFGSADTGNAAWGWQPSDALRTRLSWGEGFRAPSFSELYYPDFGYGYGGNPELDPERSRTLEAGLDIAPAPGQRLGASVFRSRVDDLIAFAGDDFSAVNIDRAEIDGVELDYGLVRGPWRLDANATWQDAEDAGTGLDLLRRAGRKAHVGLGYRFAGGVGIGLDGDYVGERRDTGGSLPSFALAHLRLEWPLARDWRLEARVENLADRDYAWAAGYATPGRSGLVTLRWEAGAGRP</sequence>
<evidence type="ECO:0000259" key="13">
    <source>
        <dbReference type="Pfam" id="PF00593"/>
    </source>
</evidence>
<keyword evidence="8 10" id="KW-0472">Membrane</keyword>
<dbReference type="CDD" id="cd01347">
    <property type="entry name" value="ligand_gated_channel"/>
    <property type="match status" value="1"/>
</dbReference>
<evidence type="ECO:0000256" key="4">
    <source>
        <dbReference type="ARBA" id="ARBA00022692"/>
    </source>
</evidence>
<evidence type="ECO:0000313" key="15">
    <source>
        <dbReference type="EMBL" id="MBR0563675.1"/>
    </source>
</evidence>
<dbReference type="GO" id="GO:0015889">
    <property type="term" value="P:cobalamin transport"/>
    <property type="evidence" value="ECO:0007669"/>
    <property type="project" value="TreeGrafter"/>
</dbReference>
<evidence type="ECO:0000256" key="5">
    <source>
        <dbReference type="ARBA" id="ARBA00022729"/>
    </source>
</evidence>
<evidence type="ECO:0000256" key="3">
    <source>
        <dbReference type="ARBA" id="ARBA00022452"/>
    </source>
</evidence>
<dbReference type="Pfam" id="PF07715">
    <property type="entry name" value="Plug"/>
    <property type="match status" value="1"/>
</dbReference>
<evidence type="ECO:0000256" key="11">
    <source>
        <dbReference type="RuleBase" id="RU003357"/>
    </source>
</evidence>
<keyword evidence="7 11" id="KW-0798">TonB box</keyword>
<accession>A0A8J8AZ30</accession>
<dbReference type="Gene3D" id="2.170.130.10">
    <property type="entry name" value="TonB-dependent receptor, plug domain"/>
    <property type="match status" value="1"/>
</dbReference>
<evidence type="ECO:0000256" key="2">
    <source>
        <dbReference type="ARBA" id="ARBA00022448"/>
    </source>
</evidence>
<evidence type="ECO:0000256" key="1">
    <source>
        <dbReference type="ARBA" id="ARBA00004571"/>
    </source>
</evidence>
<dbReference type="InterPro" id="IPR012910">
    <property type="entry name" value="Plug_dom"/>
</dbReference>
<evidence type="ECO:0000259" key="14">
    <source>
        <dbReference type="Pfam" id="PF07715"/>
    </source>
</evidence>